<dbReference type="InterPro" id="IPR023996">
    <property type="entry name" value="TonB-dep_OMP_SusC/RagA"/>
</dbReference>
<proteinExistence type="inferred from homology"/>
<keyword evidence="11" id="KW-1185">Reference proteome</keyword>
<dbReference type="InterPro" id="IPR039426">
    <property type="entry name" value="TonB-dep_rcpt-like"/>
</dbReference>
<dbReference type="Gene3D" id="2.60.40.1120">
    <property type="entry name" value="Carboxypeptidase-like, regulatory domain"/>
    <property type="match status" value="1"/>
</dbReference>
<evidence type="ECO:0000256" key="4">
    <source>
        <dbReference type="ARBA" id="ARBA00022692"/>
    </source>
</evidence>
<keyword evidence="8" id="KW-0732">Signal</keyword>
<dbReference type="Gene3D" id="2.40.170.20">
    <property type="entry name" value="TonB-dependent receptor, beta-barrel domain"/>
    <property type="match status" value="1"/>
</dbReference>
<keyword evidence="3 7" id="KW-1134">Transmembrane beta strand</keyword>
<dbReference type="Pfam" id="PF13715">
    <property type="entry name" value="CarbopepD_reg_2"/>
    <property type="match status" value="1"/>
</dbReference>
<dbReference type="EMBL" id="JAULBC010000005">
    <property type="protein sequence ID" value="MEX6688846.1"/>
    <property type="molecule type" value="Genomic_DNA"/>
</dbReference>
<dbReference type="PROSITE" id="PS52016">
    <property type="entry name" value="TONB_DEPENDENT_REC_3"/>
    <property type="match status" value="1"/>
</dbReference>
<organism evidence="10 11">
    <name type="scientific">Danxiaibacter flavus</name>
    <dbReference type="NCBI Taxonomy" id="3049108"/>
    <lineage>
        <taxon>Bacteria</taxon>
        <taxon>Pseudomonadati</taxon>
        <taxon>Bacteroidota</taxon>
        <taxon>Chitinophagia</taxon>
        <taxon>Chitinophagales</taxon>
        <taxon>Chitinophagaceae</taxon>
        <taxon>Danxiaibacter</taxon>
    </lineage>
</organism>
<evidence type="ECO:0000256" key="5">
    <source>
        <dbReference type="ARBA" id="ARBA00023136"/>
    </source>
</evidence>
<evidence type="ECO:0000256" key="6">
    <source>
        <dbReference type="ARBA" id="ARBA00023237"/>
    </source>
</evidence>
<evidence type="ECO:0000256" key="1">
    <source>
        <dbReference type="ARBA" id="ARBA00004571"/>
    </source>
</evidence>
<accession>A0ABV3ZIF0</accession>
<reference evidence="10 11" key="1">
    <citation type="submission" date="2023-07" db="EMBL/GenBank/DDBJ databases">
        <authorList>
            <person name="Lian W.-H."/>
        </authorList>
    </citation>
    <scope>NUCLEOTIDE SEQUENCE [LARGE SCALE GENOMIC DNA]</scope>
    <source>
        <strain evidence="10 11">SYSU DXS3180</strain>
    </source>
</reference>
<evidence type="ECO:0000256" key="3">
    <source>
        <dbReference type="ARBA" id="ARBA00022452"/>
    </source>
</evidence>
<dbReference type="RefSeq" id="WP_369330256.1">
    <property type="nucleotide sequence ID" value="NZ_JAULBC010000005.1"/>
</dbReference>
<protein>
    <submittedName>
        <fullName evidence="10">TonB-dependent receptor</fullName>
    </submittedName>
</protein>
<keyword evidence="10" id="KW-0675">Receptor</keyword>
<keyword evidence="5 7" id="KW-0472">Membrane</keyword>
<sequence length="1070" mass="116655">MKYKLWFQTVLFNKMLLGCLILSFSFTLTLAQTSTVTGKVLSKDADTALADVSIKVKGTNVGTTTKADGSFSIQAPANGTLEVGYVGFFSQEVAISGSKNLTIRLVADVQSLQQVVVIGYGTQKKRDLTGAVSSVNAATIAKMPVTTVDQALQGRAAGVQVVNNDGAPGGNMSVLIRGIGSLATGGNTPLYVVDGYPTTGNMNNLNPNDIASIDVLKDASATAVYGIRAANGVIIITTKKGAQGKLQVSLDIFESIQSKPKMYHILNAQQFATLANEVAAADPQQNFQVFAPWKNPESLHSVDWQNAMYRTGLTQNYTLAIRGGNDKIQSSASVGYYDQKGIVQGSFFKRYTLGVNLDYTPVKWLRSSTSAKYTYQNSNNPFPTGNLVQLTELPPTLDSGNKFTYQIKDDKGNYGFYNPIYTYVAKYGNPLYSIETNQYSNVNNFLLATSSLEAAVWNGIKIKTNAGVNTNNYSGSYFQPEDNRLINQYGGQAGSSANALYSQHLNQTFEWLWENTISYDKTFGQHAIHFVGGISAQENTYTAMGGSGIPPNSVIRDLAQVTNLRLDQNGNGQVKSSLASEFARLSYGFGDKYLITGTIRRDGSSKFDTGHQYGVFPSGAVAWRAKEESFLKDASWLTDLKFRGSYGVVGNQGAIQPFQYQALYSTGYGPNFAPGGGQSNLGYPFDKIYQRGYAQTQPANPDLKWETDYMTDIGLDAAFLKGELTITGDWFHRKSKDFLLTLAAPAQTGYNYLTRNVGSMENKGVELAVNYNHGVNKDFHYGIGATFTSIKNTLTSIASGTNFITNFGGVIPAGNGWSTFTETFVGGPVGEFYGYKSLGVFQTQAQVDALNAASAAKDPNYPFYQKTVTMAGDRYFADVNGDGHVDATDQTSLGSPQPKFYGSLNLDVTYKGWDFNAYFYGVNGNKILNYQKSALESFQNRSFVGVQNVSYEYYVNHWTPNNPSNVYSRASYNDDATGSNVPSSAWIENGSYIKLKSLTVGYTLPDDLLRKMTLTKVRVYISSQNLFTITKYSGLDPEIGIQGNNATQNGVDNGTYPSSRFFTFGLNVTF</sequence>
<evidence type="ECO:0000256" key="7">
    <source>
        <dbReference type="PROSITE-ProRule" id="PRU01360"/>
    </source>
</evidence>
<keyword evidence="2 7" id="KW-0813">Transport</keyword>
<dbReference type="NCBIfam" id="TIGR04056">
    <property type="entry name" value="OMP_RagA_SusC"/>
    <property type="match status" value="1"/>
</dbReference>
<dbReference type="SUPFAM" id="SSF56935">
    <property type="entry name" value="Porins"/>
    <property type="match status" value="1"/>
</dbReference>
<evidence type="ECO:0000259" key="9">
    <source>
        <dbReference type="Pfam" id="PF07715"/>
    </source>
</evidence>
<dbReference type="InterPro" id="IPR037066">
    <property type="entry name" value="Plug_dom_sf"/>
</dbReference>
<comment type="similarity">
    <text evidence="7">Belongs to the TonB-dependent receptor family.</text>
</comment>
<dbReference type="InterPro" id="IPR012910">
    <property type="entry name" value="Plug_dom"/>
</dbReference>
<dbReference type="InterPro" id="IPR023997">
    <property type="entry name" value="TonB-dep_OMP_SusC/RagA_CS"/>
</dbReference>
<evidence type="ECO:0000256" key="8">
    <source>
        <dbReference type="SAM" id="SignalP"/>
    </source>
</evidence>
<dbReference type="NCBIfam" id="TIGR04057">
    <property type="entry name" value="SusC_RagA_signa"/>
    <property type="match status" value="1"/>
</dbReference>
<dbReference type="InterPro" id="IPR008969">
    <property type="entry name" value="CarboxyPept-like_regulatory"/>
</dbReference>
<feature type="domain" description="TonB-dependent receptor plug" evidence="9">
    <location>
        <begin position="124"/>
        <end position="233"/>
    </location>
</feature>
<evidence type="ECO:0000256" key="2">
    <source>
        <dbReference type="ARBA" id="ARBA00022448"/>
    </source>
</evidence>
<comment type="caution">
    <text evidence="10">The sequence shown here is derived from an EMBL/GenBank/DDBJ whole genome shotgun (WGS) entry which is preliminary data.</text>
</comment>
<dbReference type="SUPFAM" id="SSF49464">
    <property type="entry name" value="Carboxypeptidase regulatory domain-like"/>
    <property type="match status" value="1"/>
</dbReference>
<name>A0ABV3ZIF0_9BACT</name>
<dbReference type="Gene3D" id="2.170.130.10">
    <property type="entry name" value="TonB-dependent receptor, plug domain"/>
    <property type="match status" value="1"/>
</dbReference>
<gene>
    <name evidence="10" type="ORF">QTN47_15165</name>
</gene>
<evidence type="ECO:0000313" key="11">
    <source>
        <dbReference type="Proteomes" id="UP001560573"/>
    </source>
</evidence>
<evidence type="ECO:0000313" key="10">
    <source>
        <dbReference type="EMBL" id="MEX6688846.1"/>
    </source>
</evidence>
<comment type="subcellular location">
    <subcellularLocation>
        <location evidence="1 7">Cell outer membrane</location>
        <topology evidence="1 7">Multi-pass membrane protein</topology>
    </subcellularLocation>
</comment>
<dbReference type="Proteomes" id="UP001560573">
    <property type="component" value="Unassembled WGS sequence"/>
</dbReference>
<keyword evidence="4 7" id="KW-0812">Transmembrane</keyword>
<feature type="chain" id="PRO_5045375568" evidence="8">
    <location>
        <begin position="32"/>
        <end position="1070"/>
    </location>
</feature>
<dbReference type="InterPro" id="IPR036942">
    <property type="entry name" value="Beta-barrel_TonB_sf"/>
</dbReference>
<feature type="signal peptide" evidence="8">
    <location>
        <begin position="1"/>
        <end position="31"/>
    </location>
</feature>
<dbReference type="Pfam" id="PF07715">
    <property type="entry name" value="Plug"/>
    <property type="match status" value="1"/>
</dbReference>
<keyword evidence="6 7" id="KW-0998">Cell outer membrane</keyword>